<dbReference type="PANTHER" id="PTHR12092:SF16">
    <property type="entry name" value="PH DOMAIN-CONTAINING PROTEIN"/>
    <property type="match status" value="1"/>
</dbReference>
<dbReference type="EMBL" id="HBUF01387655">
    <property type="protein sequence ID" value="CAG6732720.1"/>
    <property type="molecule type" value="Transcribed_RNA"/>
</dbReference>
<feature type="domain" description="PH" evidence="1">
    <location>
        <begin position="77"/>
        <end position="179"/>
    </location>
</feature>
<dbReference type="InterPro" id="IPR037370">
    <property type="entry name" value="Pleckstrin"/>
</dbReference>
<dbReference type="SMART" id="SM00233">
    <property type="entry name" value="PH"/>
    <property type="match status" value="1"/>
</dbReference>
<dbReference type="CDD" id="cd00821">
    <property type="entry name" value="PH"/>
    <property type="match status" value="1"/>
</dbReference>
<dbReference type="EMBL" id="HBUF01387654">
    <property type="protein sequence ID" value="CAG6732719.1"/>
    <property type="molecule type" value="Transcribed_RNA"/>
</dbReference>
<dbReference type="FunFam" id="2.30.29.30:FF:000280">
    <property type="entry name" value="Uncharacterized protein, isoform B"/>
    <property type="match status" value="1"/>
</dbReference>
<dbReference type="GO" id="GO:0005886">
    <property type="term" value="C:plasma membrane"/>
    <property type="evidence" value="ECO:0007669"/>
    <property type="project" value="TreeGrafter"/>
</dbReference>
<dbReference type="Gene3D" id="2.30.29.30">
    <property type="entry name" value="Pleckstrin-homology domain (PH domain)/Phosphotyrosine-binding domain (PTB)"/>
    <property type="match status" value="1"/>
</dbReference>
<organism evidence="2">
    <name type="scientific">Cacopsylla melanoneura</name>
    <dbReference type="NCBI Taxonomy" id="428564"/>
    <lineage>
        <taxon>Eukaryota</taxon>
        <taxon>Metazoa</taxon>
        <taxon>Ecdysozoa</taxon>
        <taxon>Arthropoda</taxon>
        <taxon>Hexapoda</taxon>
        <taxon>Insecta</taxon>
        <taxon>Pterygota</taxon>
        <taxon>Neoptera</taxon>
        <taxon>Paraneoptera</taxon>
        <taxon>Hemiptera</taxon>
        <taxon>Sternorrhyncha</taxon>
        <taxon>Psylloidea</taxon>
        <taxon>Psyllidae</taxon>
        <taxon>Psyllinae</taxon>
        <taxon>Cacopsylla</taxon>
    </lineage>
</organism>
<dbReference type="InterPro" id="IPR011993">
    <property type="entry name" value="PH-like_dom_sf"/>
</dbReference>
<sequence>MPVSARTSVSAASSMIVVDNEVSNSPTPSLLDSPTLARVERARIRNESTSTYNSPLNHTMSSYCPSVLSMGVGREMHAIKKGLLWQQRERLFSRWKERYFILTRDYLHCFKRSSGPDKISDMGQFIFKVKLVEVDRVEWVNRKTYSVIALVLSNRESKILLRAAQGLEDWFELLEECTMTSKERRKALRLYGNAFYKDHTPSSTMEDSDHLTSISSHVDDWLLSRHPASLDPCMSDSVPDLTKYRPATRPTHKEHALWSTKHNPSPLHNRLSLLTDIDINYCSDTNGSLTKKSLGGSPYHHSPSVPPSPAPCANGNGNVFFMPASGDVRYQSSGPPSSFITNRPVLTPVGSFRNSPLFSPSRLHQDRFATSQSQVKYRDRSQSDALNAWKSRTAELNKNRRSVVLQATHV</sequence>
<dbReference type="InterPro" id="IPR001849">
    <property type="entry name" value="PH_domain"/>
</dbReference>
<dbReference type="GO" id="GO:0030036">
    <property type="term" value="P:actin cytoskeleton organization"/>
    <property type="evidence" value="ECO:0007669"/>
    <property type="project" value="TreeGrafter"/>
</dbReference>
<protein>
    <recommendedName>
        <fullName evidence="1">PH domain-containing protein</fullName>
    </recommendedName>
</protein>
<dbReference type="PANTHER" id="PTHR12092">
    <property type="entry name" value="PLECKSTRIN"/>
    <property type="match status" value="1"/>
</dbReference>
<evidence type="ECO:0000313" key="2">
    <source>
        <dbReference type="EMBL" id="CAG6732718.1"/>
    </source>
</evidence>
<dbReference type="AlphaFoldDB" id="A0A8D9DX33"/>
<dbReference type="EMBL" id="HBUF01557217">
    <property type="protein sequence ID" value="CAG6760655.1"/>
    <property type="molecule type" value="Transcribed_RNA"/>
</dbReference>
<evidence type="ECO:0000259" key="1">
    <source>
        <dbReference type="PROSITE" id="PS50003"/>
    </source>
</evidence>
<accession>A0A8D9DX33</accession>
<dbReference type="EMBL" id="HBUF01044755">
    <property type="protein sequence ID" value="CAG6619044.1"/>
    <property type="molecule type" value="Transcribed_RNA"/>
</dbReference>
<name>A0A8D9DX33_9HEMI</name>
<dbReference type="EMBL" id="HBUF01044754">
    <property type="protein sequence ID" value="CAG6619043.1"/>
    <property type="molecule type" value="Transcribed_RNA"/>
</dbReference>
<dbReference type="PROSITE" id="PS50003">
    <property type="entry name" value="PH_DOMAIN"/>
    <property type="match status" value="1"/>
</dbReference>
<dbReference type="SUPFAM" id="SSF50729">
    <property type="entry name" value="PH domain-like"/>
    <property type="match status" value="1"/>
</dbReference>
<dbReference type="Pfam" id="PF00169">
    <property type="entry name" value="PH"/>
    <property type="match status" value="1"/>
</dbReference>
<reference evidence="2" key="1">
    <citation type="submission" date="2021-05" db="EMBL/GenBank/DDBJ databases">
        <authorList>
            <person name="Alioto T."/>
            <person name="Alioto T."/>
            <person name="Gomez Garrido J."/>
        </authorList>
    </citation>
    <scope>NUCLEOTIDE SEQUENCE</scope>
</reference>
<proteinExistence type="predicted"/>
<dbReference type="EMBL" id="HBUF01557216">
    <property type="protein sequence ID" value="CAG6760654.1"/>
    <property type="molecule type" value="Transcribed_RNA"/>
</dbReference>
<dbReference type="EMBL" id="HBUF01387653">
    <property type="protein sequence ID" value="CAG6732718.1"/>
    <property type="molecule type" value="Transcribed_RNA"/>
</dbReference>